<dbReference type="InterPro" id="IPR038717">
    <property type="entry name" value="Tc1-like_DDE_dom"/>
</dbReference>
<protein>
    <recommendedName>
        <fullName evidence="1">Tc1-like transposase DDE domain-containing protein</fullName>
    </recommendedName>
</protein>
<evidence type="ECO:0000259" key="1">
    <source>
        <dbReference type="Pfam" id="PF13358"/>
    </source>
</evidence>
<dbReference type="Pfam" id="PF13358">
    <property type="entry name" value="DDE_3"/>
    <property type="match status" value="1"/>
</dbReference>
<name>A0ABP8KSN9_9BACT</name>
<accession>A0ABP8KSN9</accession>
<keyword evidence="3" id="KW-1185">Reference proteome</keyword>
<proteinExistence type="predicted"/>
<sequence>MEQVLAVYERPYEQQYPVVCLDESPKQFLEVVEYRAADGTRLQDSEYIRHGVGEVYMAFEPLAGKRYVSIQDDHTARTWVGVIATLLDGPYRNCTRMTLVGDNLSAHKPSAFYANFTAEKAKAYLDRLEFVYTPKHGSWLDMAEIELSILQRDCLSRPMATKERLISEVAAWQERRNQQQAKANWQFTTKDARVKLHKLYPTI</sequence>
<reference evidence="3" key="1">
    <citation type="journal article" date="2019" name="Int. J. Syst. Evol. Microbiol.">
        <title>The Global Catalogue of Microorganisms (GCM) 10K type strain sequencing project: providing services to taxonomists for standard genome sequencing and annotation.</title>
        <authorList>
            <consortium name="The Broad Institute Genomics Platform"/>
            <consortium name="The Broad Institute Genome Sequencing Center for Infectious Disease"/>
            <person name="Wu L."/>
            <person name="Ma J."/>
        </authorList>
    </citation>
    <scope>NUCLEOTIDE SEQUENCE [LARGE SCALE GENOMIC DNA]</scope>
    <source>
        <strain evidence="3">JCM 17925</strain>
    </source>
</reference>
<feature type="domain" description="Tc1-like transposase DDE" evidence="1">
    <location>
        <begin position="17"/>
        <end position="166"/>
    </location>
</feature>
<dbReference type="Proteomes" id="UP001500936">
    <property type="component" value="Unassembled WGS sequence"/>
</dbReference>
<evidence type="ECO:0000313" key="3">
    <source>
        <dbReference type="Proteomes" id="UP001500936"/>
    </source>
</evidence>
<dbReference type="EMBL" id="BAABHB010000012">
    <property type="protein sequence ID" value="GAA4415381.1"/>
    <property type="molecule type" value="Genomic_DNA"/>
</dbReference>
<comment type="caution">
    <text evidence="2">The sequence shown here is derived from an EMBL/GenBank/DDBJ whole genome shotgun (WGS) entry which is preliminary data.</text>
</comment>
<organism evidence="2 3">
    <name type="scientific">Nibrella viscosa</name>
    <dbReference type="NCBI Taxonomy" id="1084524"/>
    <lineage>
        <taxon>Bacteria</taxon>
        <taxon>Pseudomonadati</taxon>
        <taxon>Bacteroidota</taxon>
        <taxon>Cytophagia</taxon>
        <taxon>Cytophagales</taxon>
        <taxon>Spirosomataceae</taxon>
        <taxon>Nibrella</taxon>
    </lineage>
</organism>
<gene>
    <name evidence="2" type="ORF">GCM10023187_45870</name>
</gene>
<evidence type="ECO:0000313" key="2">
    <source>
        <dbReference type="EMBL" id="GAA4415381.1"/>
    </source>
</evidence>